<dbReference type="Pfam" id="PF13454">
    <property type="entry name" value="NAD_binding_9"/>
    <property type="match status" value="1"/>
</dbReference>
<reference evidence="2 3" key="1">
    <citation type="submission" date="2019-02" db="EMBL/GenBank/DDBJ databases">
        <title>Deep-cultivation of Planctomycetes and their phenomic and genomic characterization uncovers novel biology.</title>
        <authorList>
            <person name="Wiegand S."/>
            <person name="Jogler M."/>
            <person name="Boedeker C."/>
            <person name="Pinto D."/>
            <person name="Vollmers J."/>
            <person name="Rivas-Marin E."/>
            <person name="Kohn T."/>
            <person name="Peeters S.H."/>
            <person name="Heuer A."/>
            <person name="Rast P."/>
            <person name="Oberbeckmann S."/>
            <person name="Bunk B."/>
            <person name="Jeske O."/>
            <person name="Meyerdierks A."/>
            <person name="Storesund J.E."/>
            <person name="Kallscheuer N."/>
            <person name="Luecker S."/>
            <person name="Lage O.M."/>
            <person name="Pohl T."/>
            <person name="Merkel B.J."/>
            <person name="Hornburger P."/>
            <person name="Mueller R.-W."/>
            <person name="Bruemmer F."/>
            <person name="Labrenz M."/>
            <person name="Spormann A.M."/>
            <person name="Op den Camp H."/>
            <person name="Overmann J."/>
            <person name="Amann R."/>
            <person name="Jetten M.S.M."/>
            <person name="Mascher T."/>
            <person name="Medema M.H."/>
            <person name="Devos D.P."/>
            <person name="Kaster A.-K."/>
            <person name="Ovreas L."/>
            <person name="Rohde M."/>
            <person name="Galperin M.Y."/>
            <person name="Jogler C."/>
        </authorList>
    </citation>
    <scope>NUCLEOTIDE SEQUENCE [LARGE SCALE GENOMIC DNA]</scope>
    <source>
        <strain evidence="2 3">Poly30</strain>
    </source>
</reference>
<dbReference type="AlphaFoldDB" id="A0A518F0K6"/>
<evidence type="ECO:0000313" key="2">
    <source>
        <dbReference type="EMBL" id="QDV09873.1"/>
    </source>
</evidence>
<dbReference type="InterPro" id="IPR038732">
    <property type="entry name" value="HpyO/CreE_NAD-binding"/>
</dbReference>
<organism evidence="2 3">
    <name type="scientific">Saltatorellus ferox</name>
    <dbReference type="NCBI Taxonomy" id="2528018"/>
    <lineage>
        <taxon>Bacteria</taxon>
        <taxon>Pseudomonadati</taxon>
        <taxon>Planctomycetota</taxon>
        <taxon>Planctomycetia</taxon>
        <taxon>Planctomycetia incertae sedis</taxon>
        <taxon>Saltatorellus</taxon>
    </lineage>
</organism>
<accession>A0A518F0K6</accession>
<dbReference type="InterPro" id="IPR036188">
    <property type="entry name" value="FAD/NAD-bd_sf"/>
</dbReference>
<dbReference type="PANTHER" id="PTHR40254:SF1">
    <property type="entry name" value="BLR0577 PROTEIN"/>
    <property type="match status" value="1"/>
</dbReference>
<evidence type="ECO:0000313" key="3">
    <source>
        <dbReference type="Proteomes" id="UP000320390"/>
    </source>
</evidence>
<dbReference type="PANTHER" id="PTHR40254">
    <property type="entry name" value="BLR0577 PROTEIN"/>
    <property type="match status" value="1"/>
</dbReference>
<evidence type="ECO:0000259" key="1">
    <source>
        <dbReference type="Pfam" id="PF13454"/>
    </source>
</evidence>
<name>A0A518F0K6_9BACT</name>
<dbReference type="Proteomes" id="UP000320390">
    <property type="component" value="Chromosome"/>
</dbReference>
<keyword evidence="3" id="KW-1185">Reference proteome</keyword>
<proteinExistence type="predicted"/>
<dbReference type="OrthoDB" id="6309046at2"/>
<gene>
    <name evidence="2" type="ORF">Poly30_54330</name>
</gene>
<dbReference type="InterPro" id="IPR052189">
    <property type="entry name" value="L-asp_N-monooxygenase_NS-form"/>
</dbReference>
<feature type="domain" description="FAD-dependent urate hydroxylase HpyO/Asp monooxygenase CreE-like FAD/NAD(P)-binding" evidence="1">
    <location>
        <begin position="19"/>
        <end position="187"/>
    </location>
</feature>
<protein>
    <recommendedName>
        <fullName evidence="1">FAD-dependent urate hydroxylase HpyO/Asp monooxygenase CreE-like FAD/NAD(P)-binding domain-containing protein</fullName>
    </recommendedName>
</protein>
<dbReference type="Gene3D" id="3.50.50.60">
    <property type="entry name" value="FAD/NAD(P)-binding domain"/>
    <property type="match status" value="1"/>
</dbReference>
<sequence>MCADSPPPPQPERTVIQYAIIGIGPRGGYAFQRLMGELARRADARPARITLFEASDFPGSGPVYSLEGEASNWVNLTERALLLEAREEMTYSGVVVPGFPDYHTWAGFEPEAWPAARPDQFPSRRKVGQYMHERFQTLAEPLRAAGIARLVQSCVERVFYRDGACKVRTNDGETQVFDEVLLTVGHQPTEPDEQLAEWKETVARVSGLTLYSDPYPVSQYTGETGLAGDRRVAVRGYGLAMIDAVRALAEQHGTFTLVDGYTRRQTYALKGPTLVVAPFSLDGMTMGAKPLNAKIDRQYRPEDEELEQLESLLSDQTAQSTAKGVRFLTRTMAPVIARRFKELERPVRCGDLTLESVSELVERWLLDSTIQHGCIMDRNMPPEDALDIFIGMATGVRDVTLDYCAGQVWRQCHTLFRRAFSHGALPADVFSAIIELDERMKRFSFGPPVESHQQLLALCEAGVLTLDTLEDPAIECSIDGWTLRKGEAQFTATTMIDSVLDDPKVKRVSSPLIKGMLEDGLMAAVDNHLGVETDENGYIIRKEDGQPLPIALLGRLAKGTVIGVDAITECFGDRPAAWARAAARRARLGAQKSP</sequence>
<dbReference type="SUPFAM" id="SSF51905">
    <property type="entry name" value="FAD/NAD(P)-binding domain"/>
    <property type="match status" value="1"/>
</dbReference>
<dbReference type="EMBL" id="CP036434">
    <property type="protein sequence ID" value="QDV09873.1"/>
    <property type="molecule type" value="Genomic_DNA"/>
</dbReference>